<accession>A0ACA9QBN0</accession>
<reference evidence="1" key="1">
    <citation type="submission" date="2021-06" db="EMBL/GenBank/DDBJ databases">
        <authorList>
            <person name="Kallberg Y."/>
            <person name="Tangrot J."/>
            <person name="Rosling A."/>
        </authorList>
    </citation>
    <scope>NUCLEOTIDE SEQUENCE</scope>
    <source>
        <strain evidence="1">MA461A</strain>
    </source>
</reference>
<keyword evidence="2" id="KW-1185">Reference proteome</keyword>
<dbReference type="Proteomes" id="UP000789920">
    <property type="component" value="Unassembled WGS sequence"/>
</dbReference>
<proteinExistence type="predicted"/>
<protein>
    <submittedName>
        <fullName evidence="1">33971_t:CDS:1</fullName>
    </submittedName>
</protein>
<gene>
    <name evidence="1" type="ORF">RPERSI_LOCUS13509</name>
</gene>
<feature type="non-terminal residue" evidence="1">
    <location>
        <position position="1"/>
    </location>
</feature>
<evidence type="ECO:0000313" key="2">
    <source>
        <dbReference type="Proteomes" id="UP000789920"/>
    </source>
</evidence>
<organism evidence="1 2">
    <name type="scientific">Racocetra persica</name>
    <dbReference type="NCBI Taxonomy" id="160502"/>
    <lineage>
        <taxon>Eukaryota</taxon>
        <taxon>Fungi</taxon>
        <taxon>Fungi incertae sedis</taxon>
        <taxon>Mucoromycota</taxon>
        <taxon>Glomeromycotina</taxon>
        <taxon>Glomeromycetes</taxon>
        <taxon>Diversisporales</taxon>
        <taxon>Gigasporaceae</taxon>
        <taxon>Racocetra</taxon>
    </lineage>
</organism>
<evidence type="ECO:0000313" key="1">
    <source>
        <dbReference type="EMBL" id="CAG8744534.1"/>
    </source>
</evidence>
<name>A0ACA9QBN0_9GLOM</name>
<dbReference type="EMBL" id="CAJVQC010030071">
    <property type="protein sequence ID" value="CAG8744534.1"/>
    <property type="molecule type" value="Genomic_DNA"/>
</dbReference>
<sequence length="330" mass="37532">NQESAVNAIIDKANKIKKFKDEIYRLAMSHMWRHPEKDAQKNQNVYPLANDVVIGELKGKKDILFSYNSCKYPSSIDNYLTFEGGIVIKTVGEEWVFPTINEITILFPNREERDKKYQEEFGKIGEAFAEAEETTPPPKKPEPTTETHATETGETGDTPQTETTGNSGQMPEQNTTPPPKPISVYDYFEAKLADEDQDFGLVNEDHIDSQRKFIKYEFLKNKLEEIYPQKKGSPSDGSLPSEDGLAQTKKNAIQTITAALNLEPAVKESELTSDTRAYEEKKEEIQTQKKRSALEDPDKYRRNVAIPGIKETMAKNDIKEDELDDETKRN</sequence>
<comment type="caution">
    <text evidence="1">The sequence shown here is derived from an EMBL/GenBank/DDBJ whole genome shotgun (WGS) entry which is preliminary data.</text>
</comment>